<evidence type="ECO:0000313" key="3">
    <source>
        <dbReference type="Proteomes" id="UP001295684"/>
    </source>
</evidence>
<protein>
    <submittedName>
        <fullName evidence="2">Uncharacterized protein</fullName>
    </submittedName>
</protein>
<organism evidence="2 3">
    <name type="scientific">Euplotes crassus</name>
    <dbReference type="NCBI Taxonomy" id="5936"/>
    <lineage>
        <taxon>Eukaryota</taxon>
        <taxon>Sar</taxon>
        <taxon>Alveolata</taxon>
        <taxon>Ciliophora</taxon>
        <taxon>Intramacronucleata</taxon>
        <taxon>Spirotrichea</taxon>
        <taxon>Hypotrichia</taxon>
        <taxon>Euplotida</taxon>
        <taxon>Euplotidae</taxon>
        <taxon>Moneuplotes</taxon>
    </lineage>
</organism>
<dbReference type="EMBL" id="CAMPGE010011318">
    <property type="protein sequence ID" value="CAI2370151.1"/>
    <property type="molecule type" value="Genomic_DNA"/>
</dbReference>
<proteinExistence type="predicted"/>
<comment type="caution">
    <text evidence="2">The sequence shown here is derived from an EMBL/GenBank/DDBJ whole genome shotgun (WGS) entry which is preliminary data.</text>
</comment>
<accession>A0AAD1XFW8</accession>
<feature type="compositionally biased region" description="Pro residues" evidence="1">
    <location>
        <begin position="136"/>
        <end position="146"/>
    </location>
</feature>
<keyword evidence="3" id="KW-1185">Reference proteome</keyword>
<sequence length="362" mass="41750">MGIKRTRNAPGSRSFTQIIDGLNKRNSTKDRKRYIAKSKQINMKLQMIKDTIKYYNKKLKTKEGLSKDKIEKVIQIFKNSNLPIKRKPPNPSHPLKDEKLILNLKTHPLSLITPNPPSNPPKLHPHHNSTLIPTSTPIPLPPPFHPQNPHISSSQYTTPAQYSHTAANPRNSRQRSQGKTKGLEESGNEGVVRSGSQGINRRFIRANKGRGKQRNSENKTNKKGRATILGSLYEKMCILKMLKKDYFKDMKWRKLKFDPSEIDPDYALSGMLIDKQLLWNGYSRWQDPREIHKSSDGSKRKNKSKVKKMIQKLEGRYLGSKKNAKIHNWRSLSKAYTEKEKINLSTFCDEEPLQMLHHSTKF</sequence>
<dbReference type="Proteomes" id="UP001295684">
    <property type="component" value="Unassembled WGS sequence"/>
</dbReference>
<feature type="region of interest" description="Disordered" evidence="1">
    <location>
        <begin position="109"/>
        <end position="195"/>
    </location>
</feature>
<evidence type="ECO:0000256" key="1">
    <source>
        <dbReference type="SAM" id="MobiDB-lite"/>
    </source>
</evidence>
<gene>
    <name evidence="2" type="ORF">ECRASSUSDP1_LOCUS11459</name>
</gene>
<name>A0AAD1XFW8_EUPCR</name>
<reference evidence="2" key="1">
    <citation type="submission" date="2023-07" db="EMBL/GenBank/DDBJ databases">
        <authorList>
            <consortium name="AG Swart"/>
            <person name="Singh M."/>
            <person name="Singh A."/>
            <person name="Seah K."/>
            <person name="Emmerich C."/>
        </authorList>
    </citation>
    <scope>NUCLEOTIDE SEQUENCE</scope>
    <source>
        <strain evidence="2">DP1</strain>
    </source>
</reference>
<feature type="compositionally biased region" description="Polar residues" evidence="1">
    <location>
        <begin position="149"/>
        <end position="171"/>
    </location>
</feature>
<evidence type="ECO:0000313" key="2">
    <source>
        <dbReference type="EMBL" id="CAI2370151.1"/>
    </source>
</evidence>
<dbReference type="AlphaFoldDB" id="A0AAD1XFW8"/>